<comment type="catalytic activity">
    <reaction evidence="1 7">
        <text>2-C-methyl-D-erythritol 4-phosphate + CTP + H(+) = 4-CDP-2-C-methyl-D-erythritol + diphosphate</text>
        <dbReference type="Rhea" id="RHEA:13429"/>
        <dbReference type="ChEBI" id="CHEBI:15378"/>
        <dbReference type="ChEBI" id="CHEBI:33019"/>
        <dbReference type="ChEBI" id="CHEBI:37563"/>
        <dbReference type="ChEBI" id="CHEBI:57823"/>
        <dbReference type="ChEBI" id="CHEBI:58262"/>
        <dbReference type="EC" id="2.7.7.60"/>
    </reaction>
</comment>
<keyword evidence="5 7" id="KW-0548">Nucleotidyltransferase</keyword>
<dbReference type="Pfam" id="PF01128">
    <property type="entry name" value="IspD"/>
    <property type="match status" value="1"/>
</dbReference>
<dbReference type="RefSeq" id="WP_349639349.1">
    <property type="nucleotide sequence ID" value="NZ_CP090958.1"/>
</dbReference>
<dbReference type="GO" id="GO:0050518">
    <property type="term" value="F:2-C-methyl-D-erythritol 4-phosphate cytidylyltransferase activity"/>
    <property type="evidence" value="ECO:0007669"/>
    <property type="project" value="UniProtKB-EC"/>
</dbReference>
<dbReference type="EC" id="2.7.7.60" evidence="7"/>
<evidence type="ECO:0000256" key="3">
    <source>
        <dbReference type="ARBA" id="ARBA00009789"/>
    </source>
</evidence>
<dbReference type="SUPFAM" id="SSF53448">
    <property type="entry name" value="Nucleotide-diphospho-sugar transferases"/>
    <property type="match status" value="1"/>
</dbReference>
<sequence length="248" mass="25592">MATAAVIPAAGAGARLGRGMPKALVCLNGEPLLVHAVRGTLASSVVDEVVVVAPEAHLDQVRALLSDHRRDSDSDRAVSVVAGGPDRVDSVRAGLAVLDPTIRFVLVHDAARCLAPGAVFRRVHQALAGGAQAVIPVLPLVDTVKFVEPVTAAPDGADDLESAIQGTVVGTPSRSGLRIVQTPQGFDRELLQRAHRDAAAAGISATDDAMLVERLGVPVATVAGDERSMKITSRKDLAIAELLLSSPS</sequence>
<dbReference type="EMBL" id="CP090958">
    <property type="protein sequence ID" value="WGW12546.1"/>
    <property type="molecule type" value="Genomic_DNA"/>
</dbReference>
<evidence type="ECO:0000256" key="1">
    <source>
        <dbReference type="ARBA" id="ARBA00001282"/>
    </source>
</evidence>
<dbReference type="InterPro" id="IPR018294">
    <property type="entry name" value="ISPD_synthase_CS"/>
</dbReference>
<protein>
    <recommendedName>
        <fullName evidence="7">2-C-methyl-D-erythritol 4-phosphate cytidylyltransferase</fullName>
        <ecNumber evidence="7">2.7.7.60</ecNumber>
    </recommendedName>
    <alternativeName>
        <fullName evidence="7">4-diphosphocytidyl-2C-methyl-D-erythritol synthase</fullName>
    </alternativeName>
    <alternativeName>
        <fullName evidence="7">MEP cytidylyltransferase</fullName>
        <shortName evidence="7">MCT</shortName>
    </alternativeName>
</protein>
<dbReference type="PROSITE" id="PS01295">
    <property type="entry name" value="ISPD"/>
    <property type="match status" value="1"/>
</dbReference>
<dbReference type="HAMAP" id="MF_00108">
    <property type="entry name" value="IspD"/>
    <property type="match status" value="1"/>
</dbReference>
<dbReference type="NCBIfam" id="TIGR00453">
    <property type="entry name" value="ispD"/>
    <property type="match status" value="1"/>
</dbReference>
<evidence type="ECO:0000256" key="4">
    <source>
        <dbReference type="ARBA" id="ARBA00022679"/>
    </source>
</evidence>
<dbReference type="CDD" id="cd02516">
    <property type="entry name" value="CDP-ME_synthetase"/>
    <property type="match status" value="1"/>
</dbReference>
<keyword evidence="4 7" id="KW-0808">Transferase</keyword>
<feature type="site" description="Transition state stabilizer" evidence="7">
    <location>
        <position position="22"/>
    </location>
</feature>
<evidence type="ECO:0000256" key="6">
    <source>
        <dbReference type="ARBA" id="ARBA00023229"/>
    </source>
</evidence>
<proteinExistence type="inferred from homology"/>
<dbReference type="InterPro" id="IPR029044">
    <property type="entry name" value="Nucleotide-diphossugar_trans"/>
</dbReference>
<keyword evidence="9" id="KW-1185">Reference proteome</keyword>
<feature type="site" description="Transition state stabilizer" evidence="7">
    <location>
        <position position="15"/>
    </location>
</feature>
<gene>
    <name evidence="7 8" type="primary">ispD</name>
    <name evidence="8" type="ORF">LWF01_01910</name>
</gene>
<dbReference type="Gene3D" id="3.90.550.10">
    <property type="entry name" value="Spore Coat Polysaccharide Biosynthesis Protein SpsA, Chain A"/>
    <property type="match status" value="1"/>
</dbReference>
<dbReference type="PANTHER" id="PTHR32125">
    <property type="entry name" value="2-C-METHYL-D-ERYTHRITOL 4-PHOSPHATE CYTIDYLYLTRANSFERASE, CHLOROPLASTIC"/>
    <property type="match status" value="1"/>
</dbReference>
<organism evidence="8 9">
    <name type="scientific">Saxibacter everestensis</name>
    <dbReference type="NCBI Taxonomy" id="2909229"/>
    <lineage>
        <taxon>Bacteria</taxon>
        <taxon>Bacillati</taxon>
        <taxon>Actinomycetota</taxon>
        <taxon>Actinomycetes</taxon>
        <taxon>Micrococcales</taxon>
        <taxon>Brevibacteriaceae</taxon>
        <taxon>Saxibacter</taxon>
    </lineage>
</organism>
<accession>A0ABY8QUQ8</accession>
<dbReference type="Proteomes" id="UP001209083">
    <property type="component" value="Chromosome"/>
</dbReference>
<evidence type="ECO:0000313" key="8">
    <source>
        <dbReference type="EMBL" id="WGW12546.1"/>
    </source>
</evidence>
<feature type="site" description="Positions MEP for the nucleophilic attack" evidence="7">
    <location>
        <position position="230"/>
    </location>
</feature>
<comment type="similarity">
    <text evidence="3 7">Belongs to the IspD/TarI cytidylyltransferase family. IspD subfamily.</text>
</comment>
<name>A0ABY8QUQ8_9MICO</name>
<comment type="function">
    <text evidence="7">Catalyzes the formation of 4-diphosphocytidyl-2-C-methyl-D-erythritol from CTP and 2-C-methyl-D-erythritol 4-phosphate (MEP).</text>
</comment>
<evidence type="ECO:0000256" key="7">
    <source>
        <dbReference type="HAMAP-Rule" id="MF_00108"/>
    </source>
</evidence>
<feature type="site" description="Positions MEP for the nucleophilic attack" evidence="7">
    <location>
        <position position="174"/>
    </location>
</feature>
<reference evidence="8 9" key="1">
    <citation type="submission" date="2023-05" db="EMBL/GenBank/DDBJ databases">
        <title>Lithophilousrod everest ZFBP1038 complete genpme.</title>
        <authorList>
            <person name="Tian M."/>
        </authorList>
    </citation>
    <scope>NUCLEOTIDE SEQUENCE [LARGE SCALE GENOMIC DNA]</scope>
    <source>
        <strain evidence="8 9">ZFBP1038</strain>
    </source>
</reference>
<keyword evidence="6 7" id="KW-0414">Isoprene biosynthesis</keyword>
<dbReference type="InterPro" id="IPR034683">
    <property type="entry name" value="IspD/TarI"/>
</dbReference>
<evidence type="ECO:0000256" key="2">
    <source>
        <dbReference type="ARBA" id="ARBA00004787"/>
    </source>
</evidence>
<evidence type="ECO:0000256" key="5">
    <source>
        <dbReference type="ARBA" id="ARBA00022695"/>
    </source>
</evidence>
<dbReference type="InterPro" id="IPR001228">
    <property type="entry name" value="IspD"/>
</dbReference>
<dbReference type="PANTHER" id="PTHR32125:SF4">
    <property type="entry name" value="2-C-METHYL-D-ERYTHRITOL 4-PHOSPHATE CYTIDYLYLTRANSFERASE, CHLOROPLASTIC"/>
    <property type="match status" value="1"/>
</dbReference>
<dbReference type="InterPro" id="IPR050088">
    <property type="entry name" value="IspD/TarI_cytidylyltransf_bact"/>
</dbReference>
<comment type="pathway">
    <text evidence="2 7">Isoprenoid biosynthesis; isopentenyl diphosphate biosynthesis via DXP pathway; isopentenyl diphosphate from 1-deoxy-D-xylulose 5-phosphate: step 2/6.</text>
</comment>
<evidence type="ECO:0000313" key="9">
    <source>
        <dbReference type="Proteomes" id="UP001209083"/>
    </source>
</evidence>